<dbReference type="EMBL" id="JADCNM010000542">
    <property type="protein sequence ID" value="KAG0446763.1"/>
    <property type="molecule type" value="Genomic_DNA"/>
</dbReference>
<reference evidence="3 4" key="1">
    <citation type="journal article" date="2020" name="Nat. Food">
        <title>A phased Vanilla planifolia genome enables genetic improvement of flavour and production.</title>
        <authorList>
            <person name="Hasing T."/>
            <person name="Tang H."/>
            <person name="Brym M."/>
            <person name="Khazi F."/>
            <person name="Huang T."/>
            <person name="Chambers A.H."/>
        </authorList>
    </citation>
    <scope>NUCLEOTIDE SEQUENCE [LARGE SCALE GENOMIC DNA]</scope>
    <source>
        <tissue evidence="2">Leaf</tissue>
    </source>
</reference>
<keyword evidence="3" id="KW-1185">Reference proteome</keyword>
<dbReference type="Proteomes" id="UP000639772">
    <property type="component" value="Unassembled WGS sequence"/>
</dbReference>
<sequence>MGIASALRSPPLHYRVIASAFASNLCLKHAHCKGLMASEYAMEDHLCFSSTQRNA</sequence>
<evidence type="ECO:0000313" key="4">
    <source>
        <dbReference type="Proteomes" id="UP000639772"/>
    </source>
</evidence>
<name>A0A835P7V7_VANPL</name>
<comment type="caution">
    <text evidence="2">The sequence shown here is derived from an EMBL/GenBank/DDBJ whole genome shotgun (WGS) entry which is preliminary data.</text>
</comment>
<accession>A0A835P7V7</accession>
<evidence type="ECO:0000313" key="3">
    <source>
        <dbReference type="Proteomes" id="UP000636800"/>
    </source>
</evidence>
<dbReference type="AlphaFoldDB" id="A0A835P7V7"/>
<feature type="non-terminal residue" evidence="2">
    <location>
        <position position="55"/>
    </location>
</feature>
<evidence type="ECO:0000313" key="1">
    <source>
        <dbReference type="EMBL" id="KAG0446763.1"/>
    </source>
</evidence>
<dbReference type="Proteomes" id="UP000636800">
    <property type="component" value="Unassembled WGS sequence"/>
</dbReference>
<dbReference type="EMBL" id="JADCNL010000541">
    <property type="protein sequence ID" value="KAG0446837.1"/>
    <property type="molecule type" value="Genomic_DNA"/>
</dbReference>
<gene>
    <name evidence="2" type="ORF">HPP92_028650</name>
    <name evidence="1" type="ORF">HPP92_028657</name>
</gene>
<evidence type="ECO:0000313" key="2">
    <source>
        <dbReference type="EMBL" id="KAG0446837.1"/>
    </source>
</evidence>
<proteinExistence type="predicted"/>
<protein>
    <submittedName>
        <fullName evidence="2">Uncharacterized protein</fullName>
    </submittedName>
</protein>
<organism evidence="2 3">
    <name type="scientific">Vanilla planifolia</name>
    <name type="common">Vanilla</name>
    <dbReference type="NCBI Taxonomy" id="51239"/>
    <lineage>
        <taxon>Eukaryota</taxon>
        <taxon>Viridiplantae</taxon>
        <taxon>Streptophyta</taxon>
        <taxon>Embryophyta</taxon>
        <taxon>Tracheophyta</taxon>
        <taxon>Spermatophyta</taxon>
        <taxon>Magnoliopsida</taxon>
        <taxon>Liliopsida</taxon>
        <taxon>Asparagales</taxon>
        <taxon>Orchidaceae</taxon>
        <taxon>Vanilloideae</taxon>
        <taxon>Vanilleae</taxon>
        <taxon>Vanilla</taxon>
    </lineage>
</organism>